<dbReference type="Pfam" id="PF21114">
    <property type="entry name" value="DDR1-2_DS-like"/>
    <property type="match status" value="1"/>
</dbReference>
<evidence type="ECO:0000313" key="23">
    <source>
        <dbReference type="EMBL" id="CEF62425.1"/>
    </source>
</evidence>
<dbReference type="InterPro" id="IPR020635">
    <property type="entry name" value="Tyr_kinase_cat_dom"/>
</dbReference>
<dbReference type="FunFam" id="1.10.510.10:FF:001512">
    <property type="entry name" value="Receptor tyrosine-protein kinase erbB-2"/>
    <property type="match status" value="1"/>
</dbReference>
<protein>
    <recommendedName>
        <fullName evidence="4">receptor protein-tyrosine kinase</fullName>
        <ecNumber evidence="4">2.7.10.1</ecNumber>
    </recommendedName>
</protein>
<name>A0A090KY30_STRRB</name>
<evidence type="ECO:0000256" key="1">
    <source>
        <dbReference type="ARBA" id="ARBA00004251"/>
    </source>
</evidence>
<evidence type="ECO:0000256" key="15">
    <source>
        <dbReference type="ARBA" id="ARBA00023157"/>
    </source>
</evidence>
<dbReference type="WBParaSite" id="SRAE_1000069800.1">
    <property type="protein sequence ID" value="SRAE_1000069800.1"/>
    <property type="gene ID" value="WBGene00257295"/>
</dbReference>
<feature type="domain" description="F5/8 type C" evidence="22">
    <location>
        <begin position="39"/>
        <end position="195"/>
    </location>
</feature>
<reference evidence="24" key="2">
    <citation type="submission" date="2014-09" db="EMBL/GenBank/DDBJ databases">
        <authorList>
            <person name="Martin A.A."/>
        </authorList>
    </citation>
    <scope>NUCLEOTIDE SEQUENCE</scope>
    <source>
        <strain evidence="24">ED321</strain>
    </source>
</reference>
<keyword evidence="16" id="KW-0675">Receptor</keyword>
<dbReference type="GO" id="GO:0008045">
    <property type="term" value="P:motor neuron axon guidance"/>
    <property type="evidence" value="ECO:0007669"/>
    <property type="project" value="EnsemblMetazoa"/>
</dbReference>
<dbReference type="WormBase" id="SRAE_1000069800">
    <property type="protein sequence ID" value="SRP03438"/>
    <property type="gene ID" value="WBGene00257295"/>
</dbReference>
<evidence type="ECO:0000256" key="14">
    <source>
        <dbReference type="ARBA" id="ARBA00023137"/>
    </source>
</evidence>
<evidence type="ECO:0000256" key="10">
    <source>
        <dbReference type="ARBA" id="ARBA00022777"/>
    </source>
</evidence>
<dbReference type="GO" id="GO:0097376">
    <property type="term" value="P:interneuron axon guidance"/>
    <property type="evidence" value="ECO:0007669"/>
    <property type="project" value="EnsemblMetazoa"/>
</dbReference>
<reference evidence="25" key="3">
    <citation type="submission" date="2020-12" db="UniProtKB">
        <authorList>
            <consortium name="WormBaseParasite"/>
        </authorList>
    </citation>
    <scope>IDENTIFICATION</scope>
</reference>
<organism evidence="23">
    <name type="scientific">Strongyloides ratti</name>
    <name type="common">Parasitic roundworm</name>
    <dbReference type="NCBI Taxonomy" id="34506"/>
    <lineage>
        <taxon>Eukaryota</taxon>
        <taxon>Metazoa</taxon>
        <taxon>Ecdysozoa</taxon>
        <taxon>Nematoda</taxon>
        <taxon>Chromadorea</taxon>
        <taxon>Rhabditida</taxon>
        <taxon>Tylenchina</taxon>
        <taxon>Panagrolaimomorpha</taxon>
        <taxon>Strongyloidoidea</taxon>
        <taxon>Strongyloididae</taxon>
        <taxon>Strongyloides</taxon>
    </lineage>
</organism>
<keyword evidence="24" id="KW-1185">Reference proteome</keyword>
<dbReference type="GeneID" id="36374790"/>
<dbReference type="Proteomes" id="UP000035682">
    <property type="component" value="Unplaced"/>
</dbReference>
<reference evidence="23" key="1">
    <citation type="submission" date="2014-09" db="EMBL/GenBank/DDBJ databases">
        <authorList>
            <person name="Aslett A.Martin."/>
        </authorList>
    </citation>
    <scope>NUCLEOTIDE SEQUENCE</scope>
    <source>
        <strain evidence="23">ED321 Heterogonic</strain>
    </source>
</reference>
<evidence type="ECO:0000256" key="19">
    <source>
        <dbReference type="ARBA" id="ARBA00061639"/>
    </source>
</evidence>
<evidence type="ECO:0000256" key="4">
    <source>
        <dbReference type="ARBA" id="ARBA00011902"/>
    </source>
</evidence>
<sequence>MFILKFSSTISHRNNSRSIILLIISILISIINGLELRECNKALGMENGRIKDSQIISSSSYDEQSTGPQNSRIRTETGAGAWCPMSQINMSSNEWIEIDFPTNMVITAIETQGRFGSGEGQEYTPMLKVKYKREGMGPWASYKDSSNNEFIKANTDTRTSVLIPLDGSIIASRIRIYPLSYKIRTVCLRLELHGCRYNGILDGYTITNGGIIDGLEMRDFNFDGNTNDTIKMKGFGKLYDGKIGEDNFDDKPNHWIGWKNEDVKGKVTMKFYFKDKQNLTGINFYTNNFFKLKSMIFKKAIIKISSTGDEKTFSKRSIEFSYETDLIYSTSRWVRIPISSRIAKLIKVELYLQPSADVLLISEVKFETNRILFDTDIDNIISNNENDDIISLDETKNSLTFFAINEVPDSVTNYILIVIIIFISVSFLICLTLIYVMFFCRKETQQKNTLLPIFKRRNVQMIIKDDSDTIKRSYKSGTLINGKNIISDNGSDYADPDYSVCVEQPLLNKMYYSTEGGTYNIFSQGTLTSNISNTSSIISSPNTSYRNCSKEIEEFLFNMDHIVKINPNVLIHVEKLGDGEFGPIDLCRLEHRLVASKKLKQTATKDEFINFKKEIIVMSSLKHQNILEVIGISFEQPNNIICCIMEYMKNGDLCQYLQSQNYNTLTTEFLLSIATQIAAGMSYLESQNFVHRDLAARNCFVAEDDIVKIGNFGMARSLYSSDYYTVQGKMNAPIRWMAWESLLLGRFTTKSDVWHFGVTLWEILMGGYDKPYSKLSDDEVVQNLEYIYNSGKLHTYLPRPRHGNSILYDELMLKCWQREEHNRPTFTSIHCFLQKMTCNHARGSPKN</sequence>
<keyword evidence="9" id="KW-0547">Nucleotide-binding</keyword>
<dbReference type="GO" id="GO:0043204">
    <property type="term" value="C:perikaryon"/>
    <property type="evidence" value="ECO:0007669"/>
    <property type="project" value="UniProtKB-SubCell"/>
</dbReference>
<dbReference type="AlphaFoldDB" id="A0A090KY30"/>
<keyword evidence="17" id="KW-0325">Glycoprotein</keyword>
<keyword evidence="8" id="KW-0732">Signal</keyword>
<dbReference type="SMART" id="SM00231">
    <property type="entry name" value="FA58C"/>
    <property type="match status" value="1"/>
</dbReference>
<dbReference type="InterPro" id="IPR008266">
    <property type="entry name" value="Tyr_kinase_AS"/>
</dbReference>
<dbReference type="InterPro" id="IPR000421">
    <property type="entry name" value="FA58C"/>
</dbReference>
<keyword evidence="11" id="KW-0067">ATP-binding</keyword>
<comment type="similarity">
    <text evidence="19">Belongs to the protein kinase superfamily. Tyr protein kinase family. Insulin receptor subfamily.</text>
</comment>
<dbReference type="InterPro" id="IPR048525">
    <property type="entry name" value="DDR1-2_DS-like"/>
</dbReference>
<dbReference type="PANTHER" id="PTHR24416">
    <property type="entry name" value="TYROSINE-PROTEIN KINASE RECEPTOR"/>
    <property type="match status" value="1"/>
</dbReference>
<dbReference type="PROSITE" id="PS50022">
    <property type="entry name" value="FA58C_3"/>
    <property type="match status" value="1"/>
</dbReference>
<dbReference type="PRINTS" id="PR00109">
    <property type="entry name" value="TYRKINASE"/>
</dbReference>
<dbReference type="Pfam" id="PF00754">
    <property type="entry name" value="F5_F8_type_C"/>
    <property type="match status" value="1"/>
</dbReference>
<evidence type="ECO:0000313" key="24">
    <source>
        <dbReference type="Proteomes" id="UP000035682"/>
    </source>
</evidence>
<comment type="subcellular location">
    <subcellularLocation>
        <location evidence="1">Cell membrane</location>
        <topology evidence="1">Single-pass type I membrane protein</topology>
    </subcellularLocation>
    <subcellularLocation>
        <location evidence="3">Cell projection</location>
        <location evidence="3">Axon</location>
    </subcellularLocation>
    <subcellularLocation>
        <location evidence="2">Perikaryon</location>
    </subcellularLocation>
</comment>
<dbReference type="Gene3D" id="2.60.120.260">
    <property type="entry name" value="Galactose-binding domain-like"/>
    <property type="match status" value="1"/>
</dbReference>
<dbReference type="GO" id="GO:0038062">
    <property type="term" value="F:protein tyrosine kinase collagen receptor activity"/>
    <property type="evidence" value="ECO:0007669"/>
    <property type="project" value="TreeGrafter"/>
</dbReference>
<dbReference type="GO" id="GO:0048680">
    <property type="term" value="P:positive regulation of axon regeneration"/>
    <property type="evidence" value="ECO:0007669"/>
    <property type="project" value="EnsemblMetazoa"/>
</dbReference>
<keyword evidence="7 20" id="KW-0812">Transmembrane</keyword>
<keyword evidence="12 20" id="KW-1133">Transmembrane helix</keyword>
<gene>
    <name evidence="23 25 26" type="ORF">SRAE_1000069800</name>
</gene>
<dbReference type="EC" id="2.7.10.1" evidence="4"/>
<dbReference type="InterPro" id="IPR050122">
    <property type="entry name" value="RTK"/>
</dbReference>
<keyword evidence="13 20" id="KW-0472">Membrane</keyword>
<keyword evidence="14" id="KW-0829">Tyrosine-protein kinase</keyword>
<dbReference type="SUPFAM" id="SSF49785">
    <property type="entry name" value="Galactose-binding domain-like"/>
    <property type="match status" value="1"/>
</dbReference>
<dbReference type="OMA" id="AIHIYCN"/>
<dbReference type="eggNOG" id="KOG1094">
    <property type="taxonomic scope" value="Eukaryota"/>
</dbReference>
<evidence type="ECO:0000256" key="16">
    <source>
        <dbReference type="ARBA" id="ARBA00023170"/>
    </source>
</evidence>
<dbReference type="SMART" id="SM00219">
    <property type="entry name" value="TyrKc"/>
    <property type="match status" value="1"/>
</dbReference>
<accession>A0A090KY30</accession>
<evidence type="ECO:0000256" key="12">
    <source>
        <dbReference type="ARBA" id="ARBA00022989"/>
    </source>
</evidence>
<comment type="catalytic activity">
    <reaction evidence="18">
        <text>L-tyrosyl-[protein] + ATP = O-phospho-L-tyrosyl-[protein] + ADP + H(+)</text>
        <dbReference type="Rhea" id="RHEA:10596"/>
        <dbReference type="Rhea" id="RHEA-COMP:10136"/>
        <dbReference type="Rhea" id="RHEA-COMP:20101"/>
        <dbReference type="ChEBI" id="CHEBI:15378"/>
        <dbReference type="ChEBI" id="CHEBI:30616"/>
        <dbReference type="ChEBI" id="CHEBI:46858"/>
        <dbReference type="ChEBI" id="CHEBI:61978"/>
        <dbReference type="ChEBI" id="CHEBI:456216"/>
        <dbReference type="EC" id="2.7.10.1"/>
    </reaction>
</comment>
<evidence type="ECO:0000256" key="20">
    <source>
        <dbReference type="SAM" id="Phobius"/>
    </source>
</evidence>
<keyword evidence="10" id="KW-0418">Kinase</keyword>
<dbReference type="GO" id="GO:0043235">
    <property type="term" value="C:receptor complex"/>
    <property type="evidence" value="ECO:0007669"/>
    <property type="project" value="TreeGrafter"/>
</dbReference>
<dbReference type="PANTHER" id="PTHR24416:SF634">
    <property type="entry name" value="DISCOIDIN DOMAIN-CONTAINING RECEPTOR TYROSINE KINASE B"/>
    <property type="match status" value="1"/>
</dbReference>
<evidence type="ECO:0000256" key="11">
    <source>
        <dbReference type="ARBA" id="ARBA00022840"/>
    </source>
</evidence>
<dbReference type="SUPFAM" id="SSF56112">
    <property type="entry name" value="Protein kinase-like (PK-like)"/>
    <property type="match status" value="1"/>
</dbReference>
<keyword evidence="15" id="KW-1015">Disulfide bond</keyword>
<evidence type="ECO:0000256" key="17">
    <source>
        <dbReference type="ARBA" id="ARBA00023180"/>
    </source>
</evidence>
<dbReference type="PROSITE" id="PS01285">
    <property type="entry name" value="FA58C_1"/>
    <property type="match status" value="1"/>
</dbReference>
<dbReference type="GO" id="GO:0030424">
    <property type="term" value="C:axon"/>
    <property type="evidence" value="ECO:0007669"/>
    <property type="project" value="UniProtKB-SubCell"/>
</dbReference>
<dbReference type="CDD" id="cd00057">
    <property type="entry name" value="FA58C"/>
    <property type="match status" value="1"/>
</dbReference>
<evidence type="ECO:0000313" key="26">
    <source>
        <dbReference type="WormBase" id="SRAE_1000069800"/>
    </source>
</evidence>
<evidence type="ECO:0000256" key="6">
    <source>
        <dbReference type="ARBA" id="ARBA00022679"/>
    </source>
</evidence>
<evidence type="ECO:0000256" key="7">
    <source>
        <dbReference type="ARBA" id="ARBA00022692"/>
    </source>
</evidence>
<dbReference type="Pfam" id="PF07714">
    <property type="entry name" value="PK_Tyr_Ser-Thr"/>
    <property type="match status" value="1"/>
</dbReference>
<evidence type="ECO:0000256" key="9">
    <source>
        <dbReference type="ARBA" id="ARBA00022741"/>
    </source>
</evidence>
<dbReference type="CTD" id="36374790"/>
<dbReference type="InterPro" id="IPR000719">
    <property type="entry name" value="Prot_kinase_dom"/>
</dbReference>
<dbReference type="InterPro" id="IPR011009">
    <property type="entry name" value="Kinase-like_dom_sf"/>
</dbReference>
<evidence type="ECO:0000256" key="8">
    <source>
        <dbReference type="ARBA" id="ARBA00022729"/>
    </source>
</evidence>
<keyword evidence="5" id="KW-1003">Cell membrane</keyword>
<dbReference type="FunFam" id="2.60.120.260:FF:000007">
    <property type="entry name" value="Discoidin domain receptor tyrosine kinase 1"/>
    <property type="match status" value="1"/>
</dbReference>
<evidence type="ECO:0000256" key="13">
    <source>
        <dbReference type="ARBA" id="ARBA00023136"/>
    </source>
</evidence>
<dbReference type="GO" id="GO:0005524">
    <property type="term" value="F:ATP binding"/>
    <property type="evidence" value="ECO:0007669"/>
    <property type="project" value="UniProtKB-KW"/>
</dbReference>
<dbReference type="InterPro" id="IPR008979">
    <property type="entry name" value="Galactose-bd-like_sf"/>
</dbReference>
<keyword evidence="6" id="KW-0808">Transferase</keyword>
<dbReference type="RefSeq" id="XP_024501627.1">
    <property type="nucleotide sequence ID" value="XM_024647561.1"/>
</dbReference>
<dbReference type="PROSITE" id="PS01286">
    <property type="entry name" value="FA58C_2"/>
    <property type="match status" value="1"/>
</dbReference>
<evidence type="ECO:0000256" key="3">
    <source>
        <dbReference type="ARBA" id="ARBA00004489"/>
    </source>
</evidence>
<dbReference type="GO" id="GO:0051897">
    <property type="term" value="P:positive regulation of phosphatidylinositol 3-kinase/protein kinase B signal transduction"/>
    <property type="evidence" value="ECO:0007669"/>
    <property type="project" value="TreeGrafter"/>
</dbReference>
<dbReference type="Gene3D" id="1.10.510.10">
    <property type="entry name" value="Transferase(Phosphotransferase) domain 1"/>
    <property type="match status" value="1"/>
</dbReference>
<dbReference type="GO" id="GO:0005518">
    <property type="term" value="F:collagen binding"/>
    <property type="evidence" value="ECO:0007669"/>
    <property type="project" value="TreeGrafter"/>
</dbReference>
<feature type="transmembrane region" description="Helical" evidence="20">
    <location>
        <begin position="414"/>
        <end position="438"/>
    </location>
</feature>
<proteinExistence type="inferred from homology"/>
<dbReference type="PROSITE" id="PS50011">
    <property type="entry name" value="PROTEIN_KINASE_DOM"/>
    <property type="match status" value="1"/>
</dbReference>
<dbReference type="EMBL" id="LN609528">
    <property type="protein sequence ID" value="CEF62425.1"/>
    <property type="molecule type" value="Genomic_DNA"/>
</dbReference>
<dbReference type="GO" id="GO:0005886">
    <property type="term" value="C:plasma membrane"/>
    <property type="evidence" value="ECO:0007669"/>
    <property type="project" value="UniProtKB-SubCell"/>
</dbReference>
<evidence type="ECO:0000313" key="25">
    <source>
        <dbReference type="WBParaSite" id="SRAE_1000069800.1"/>
    </source>
</evidence>
<dbReference type="Gene3D" id="3.30.200.20">
    <property type="entry name" value="Phosphorylase Kinase, domain 1"/>
    <property type="match status" value="1"/>
</dbReference>
<evidence type="ECO:0000256" key="5">
    <source>
        <dbReference type="ARBA" id="ARBA00022475"/>
    </source>
</evidence>
<evidence type="ECO:0000259" key="22">
    <source>
        <dbReference type="PROSITE" id="PS50022"/>
    </source>
</evidence>
<dbReference type="InterPro" id="IPR001245">
    <property type="entry name" value="Ser-Thr/Tyr_kinase_cat_dom"/>
</dbReference>
<evidence type="ECO:0000256" key="2">
    <source>
        <dbReference type="ARBA" id="ARBA00004484"/>
    </source>
</evidence>
<dbReference type="Gene3D" id="2.60.120.1190">
    <property type="match status" value="1"/>
</dbReference>
<evidence type="ECO:0000259" key="21">
    <source>
        <dbReference type="PROSITE" id="PS50011"/>
    </source>
</evidence>
<dbReference type="PROSITE" id="PS00109">
    <property type="entry name" value="PROTEIN_KINASE_TYR"/>
    <property type="match status" value="1"/>
</dbReference>
<dbReference type="OrthoDB" id="6071166at2759"/>
<feature type="domain" description="Protein kinase" evidence="21">
    <location>
        <begin position="570"/>
        <end position="833"/>
    </location>
</feature>
<evidence type="ECO:0000256" key="18">
    <source>
        <dbReference type="ARBA" id="ARBA00051243"/>
    </source>
</evidence>